<accession>A0A915P261</accession>
<feature type="transmembrane region" description="Helical" evidence="2">
    <location>
        <begin position="319"/>
        <end position="339"/>
    </location>
</feature>
<proteinExistence type="predicted"/>
<dbReference type="Proteomes" id="UP000887560">
    <property type="component" value="Unplaced"/>
</dbReference>
<feature type="signal peptide" evidence="3">
    <location>
        <begin position="1"/>
        <end position="21"/>
    </location>
</feature>
<sequence>MGLSSTTVFCFLQLFFICVTADGYSIGYILNNTVEEESNITSTKNEQPIIITSQSSIPVEDLSTSIPIKVFKALLMDNNATTNNSSTTEEESAEAENFLNEIISDEEFTQSILSTMANISSVNETKESTKLDVLSTLPTPKTLLTNNLPIINTTTIPLIESTASLPKSLSNENSSTSPPNLTTTLSIETTTDLNNSFIEPTVSTEENTNATTILFSQTSEEEYFENDTITTTEFLVDNTSIITSTMDTINSFVDTKNDSYLIVSSTEMAPQFSLNNQSFSTPSNASISSPTFNDSTTALNVTSSPFKKSLSITDCLTDVILIILVVLFVLFLIILLVLCCRKPAAPVIIVEEEKTIIIKESRYTSNPSDIEMGEENRPNNFMAMRSTFVTTSGSEDYDPTGLTNISEESETSDSVGKKKEEKSKKEVDEENDDDNNEVEQQIKSKDGVEVPETLQEQPSPSLYSFTKPANILTKINAVHLLLFCVNMLLPFLSDGIEPNIDKLKGEFDCFSSEMLNNSVVSDEGVYSDEGDEFYAIAPNNNKNIIFQININKYREDSGSLEGEKQVDAKFEKERVLLKVRSCENKTKKIFSHNCSTSEEDIKCNFLNHRKIETECNTTFTLTCGIDYKQIEGKQYGLLTFKIKRKFEEPCIVQFSANEQNGTITTNIQTSKSIYTSSPSIPSSTVIVGSKPTKKELSISDCLTDIILIVLPKPVKVIGKEDETTIVVEDGMTEGISGMTGSIKTKDKEQSKFMAVKTIALESDQVDSAEDLGQTGLTNIADNSDISERQESVKHKEDEDKKGEAKGGGTDTEQHNEEQRRSRDGVEVPETIIHTPMEHGGVEQGVEVPLYEEM</sequence>
<protein>
    <submittedName>
        <fullName evidence="5">Uncharacterized protein</fullName>
    </submittedName>
</protein>
<dbReference type="AlphaFoldDB" id="A0A915P261"/>
<keyword evidence="2" id="KW-0812">Transmembrane</keyword>
<feature type="compositionally biased region" description="Basic and acidic residues" evidence="1">
    <location>
        <begin position="415"/>
        <end position="427"/>
    </location>
</feature>
<keyword evidence="2" id="KW-0472">Membrane</keyword>
<evidence type="ECO:0000313" key="4">
    <source>
        <dbReference type="Proteomes" id="UP000887560"/>
    </source>
</evidence>
<keyword evidence="2" id="KW-1133">Transmembrane helix</keyword>
<keyword evidence="3" id="KW-0732">Signal</keyword>
<feature type="compositionally biased region" description="Polar residues" evidence="1">
    <location>
        <begin position="774"/>
        <end position="783"/>
    </location>
</feature>
<reference evidence="5" key="1">
    <citation type="submission" date="2022-11" db="UniProtKB">
        <authorList>
            <consortium name="WormBaseParasite"/>
        </authorList>
    </citation>
    <scope>IDENTIFICATION</scope>
</reference>
<feature type="compositionally biased region" description="Basic and acidic residues" evidence="1">
    <location>
        <begin position="811"/>
        <end position="825"/>
    </location>
</feature>
<feature type="region of interest" description="Disordered" evidence="1">
    <location>
        <begin position="774"/>
        <end position="853"/>
    </location>
</feature>
<feature type="compositionally biased region" description="Acidic residues" evidence="1">
    <location>
        <begin position="428"/>
        <end position="437"/>
    </location>
</feature>
<feature type="chain" id="PRO_5037150777" evidence="3">
    <location>
        <begin position="22"/>
        <end position="853"/>
    </location>
</feature>
<evidence type="ECO:0000256" key="1">
    <source>
        <dbReference type="SAM" id="MobiDB-lite"/>
    </source>
</evidence>
<feature type="compositionally biased region" description="Polar residues" evidence="1">
    <location>
        <begin position="454"/>
        <end position="463"/>
    </location>
</feature>
<feature type="compositionally biased region" description="Basic and acidic residues" evidence="1">
    <location>
        <begin position="785"/>
        <end position="804"/>
    </location>
</feature>
<keyword evidence="4" id="KW-1185">Reference proteome</keyword>
<dbReference type="WBParaSite" id="scf7180000421979.g8035">
    <property type="protein sequence ID" value="scf7180000421979.g8035"/>
    <property type="gene ID" value="scf7180000421979.g8035"/>
</dbReference>
<feature type="region of interest" description="Disordered" evidence="1">
    <location>
        <begin position="391"/>
        <end position="463"/>
    </location>
</feature>
<evidence type="ECO:0000313" key="5">
    <source>
        <dbReference type="WBParaSite" id="scf7180000421979.g8035"/>
    </source>
</evidence>
<feature type="transmembrane region" description="Helical" evidence="2">
    <location>
        <begin position="471"/>
        <end position="492"/>
    </location>
</feature>
<name>A0A915P261_9BILA</name>
<evidence type="ECO:0000256" key="2">
    <source>
        <dbReference type="SAM" id="Phobius"/>
    </source>
</evidence>
<organism evidence="4 5">
    <name type="scientific">Meloidogyne floridensis</name>
    <dbReference type="NCBI Taxonomy" id="298350"/>
    <lineage>
        <taxon>Eukaryota</taxon>
        <taxon>Metazoa</taxon>
        <taxon>Ecdysozoa</taxon>
        <taxon>Nematoda</taxon>
        <taxon>Chromadorea</taxon>
        <taxon>Rhabditida</taxon>
        <taxon>Tylenchina</taxon>
        <taxon>Tylenchomorpha</taxon>
        <taxon>Tylenchoidea</taxon>
        <taxon>Meloidogynidae</taxon>
        <taxon>Meloidogyninae</taxon>
        <taxon>Meloidogyne</taxon>
    </lineage>
</organism>
<evidence type="ECO:0000256" key="3">
    <source>
        <dbReference type="SAM" id="SignalP"/>
    </source>
</evidence>